<sequence length="1354" mass="150726">MKGSSDYLPLDHDGSKSSTDMEDDMLIHRLRLARSHSGSYMRFLTALSALLALVIYTSIIASVTWGMAKEERRHGTRFLGSPANDFITYEPYVMEQWELRGGVRYFGEPSKEVDQNWHNIFEHQNIEFSENLMHSLGREEEGIRLPDGTFFGSLMVFHHLHCLALSYQKNIYHALHPAYYQLDRLKGHEKAMHDEHTKHCLHMLMDAVMCQGDTTVLTMKWEEGGARPIGNLTSPHECVNWDRLMEWVVPNSVDVFADGVLVHPKYGPLFEDGKPSKGFKDSLSTTGDTKRDVEGILWAAGYRWGKHDQREGRREEGPCGMWSNTWYDTTALTMTLRDFIAFRPWPVTFWTTLVYLSVAMLLMHLEEVVPSPPTVLPDGISLAEAWHDLQNITAAFHPFISHENDRVRKYFIDRVKQILDRNEVHYTVEALRVAAAKTSPAYIEAKRANVTGNGSGHEFNGSFKEAVATVFDDQMANFTMTYDAGAYLSGNGNGSTLTAQYFEGSNIYVYIRGKQDATGDWWNSENPDTMNSSVDPGGVLINSHIDSVATSYGATDDGVACVSMLQLLSHFTTEGHQPEHGIVLLFNNAEEDGLLGSRAFSSSPLLRFCRTFANLEGVGAGGRAMLFQATDYEAATAYSGIPHPLGSVIAKYGYDRGAVMSGTDYEIFANVYGLSGLDIAFYKPRSRYHTVEDDARHTSIDSIWHMLSAALEVAQSLPEKSTSGRSGGRGSRQFTDKGVWFDWLGWVWISFRVADLFAWSLTLVIVTPLTVALIIYALVRMDAWHLGNTTWGDILRFPLALVFATALTTAPLIAVARLNPLIIYSSSYVVWAMALSSSYFGMWTVMRRSIGSTRLIVNLWLFAMLWVFQVFAVVVEGKLLIGPLYPFAVLHSAAFISLMVSLLERLGLPRGLPISQEPCDTNHVREPAACNDTGREDDDEEVTADGEVTGRGGPSVMRPLLGTYRGPGWLHGENPMALGCRKVASSVVVFASMVLEWLQQPFKEGDPWSTYVPIWTWLLQLLILAPVTLTVVGGQGLADVSAIAMTGVDGSSLATPFVVIGVLSIVVFLPFTPFIHRATHHVPVLALLVFVGASVYNFTAFPFSTSNRFKFIFKQTVDLDKGRNVVTLSGIEEYLYQVIDSIPEAGRQLESTKCQPTVERPLTDCLYDASLYAPQLVSGVDLEDMMTVNMSKSTNGTTVHIHLDALETRGCWLDLSRPISSFAIEGEAERDPRLGENPPDGLIQHIQVWRRGWAGAWKVSLQLAEDESSSATWGIREGESDDGMSPGELRQRTECNMDYLGRPLEVTVRCAWGDANEPGTIPALRRVEQYMPPWAIATRRGFGLVEMQKTYKAA</sequence>
<evidence type="ECO:0000259" key="19">
    <source>
        <dbReference type="Pfam" id="PF04389"/>
    </source>
</evidence>
<keyword evidence="8 16" id="KW-0479">Metal-binding</keyword>
<feature type="transmembrane region" description="Helical" evidence="18">
    <location>
        <begin position="1084"/>
        <end position="1104"/>
    </location>
</feature>
<evidence type="ECO:0000256" key="11">
    <source>
        <dbReference type="ARBA" id="ARBA00022989"/>
    </source>
</evidence>
<evidence type="ECO:0000256" key="1">
    <source>
        <dbReference type="ARBA" id="ARBA00001947"/>
    </source>
</evidence>
<evidence type="ECO:0000256" key="15">
    <source>
        <dbReference type="ARBA" id="ARBA00035112"/>
    </source>
</evidence>
<evidence type="ECO:0000256" key="4">
    <source>
        <dbReference type="ARBA" id="ARBA00010918"/>
    </source>
</evidence>
<evidence type="ECO:0000256" key="14">
    <source>
        <dbReference type="ARBA" id="ARBA00023180"/>
    </source>
</evidence>
<evidence type="ECO:0000256" key="17">
    <source>
        <dbReference type="SAM" id="MobiDB-lite"/>
    </source>
</evidence>
<dbReference type="PANTHER" id="PTHR12147">
    <property type="entry name" value="METALLOPEPTIDASE M28 FAMILY MEMBER"/>
    <property type="match status" value="1"/>
</dbReference>
<feature type="domain" description="Vacuolar membrane protease transmembrane" evidence="21">
    <location>
        <begin position="795"/>
        <end position="935"/>
    </location>
</feature>
<feature type="transmembrane region" description="Helical" evidence="18">
    <location>
        <begin position="1014"/>
        <end position="1032"/>
    </location>
</feature>
<feature type="domain" description="Peptidase M28" evidence="19">
    <location>
        <begin position="536"/>
        <end position="713"/>
    </location>
</feature>
<dbReference type="Pfam" id="PF04389">
    <property type="entry name" value="Peptidase_M28"/>
    <property type="match status" value="1"/>
</dbReference>
<protein>
    <recommendedName>
        <fullName evidence="16">Peptide hydrolase</fullName>
        <ecNumber evidence="16">3.4.-.-</ecNumber>
    </recommendedName>
</protein>
<feature type="region of interest" description="Disordered" evidence="17">
    <location>
        <begin position="918"/>
        <end position="954"/>
    </location>
</feature>
<evidence type="ECO:0000256" key="7">
    <source>
        <dbReference type="ARBA" id="ARBA00022692"/>
    </source>
</evidence>
<feature type="transmembrane region" description="Helical" evidence="18">
    <location>
        <begin position="799"/>
        <end position="816"/>
    </location>
</feature>
<feature type="transmembrane region" description="Helical" evidence="18">
    <location>
        <begin position="822"/>
        <end position="843"/>
    </location>
</feature>
<evidence type="ECO:0000256" key="13">
    <source>
        <dbReference type="ARBA" id="ARBA00023136"/>
    </source>
</evidence>
<evidence type="ECO:0000313" key="23">
    <source>
        <dbReference type="Proteomes" id="UP000245956"/>
    </source>
</evidence>
<proteinExistence type="inferred from homology"/>
<keyword evidence="7 18" id="KW-0812">Transmembrane</keyword>
<evidence type="ECO:0000256" key="12">
    <source>
        <dbReference type="ARBA" id="ARBA00023049"/>
    </source>
</evidence>
<dbReference type="InterPro" id="IPR021765">
    <property type="entry name" value="UstYa-like"/>
</dbReference>
<dbReference type="GO" id="GO:0046872">
    <property type="term" value="F:metal ion binding"/>
    <property type="evidence" value="ECO:0007669"/>
    <property type="project" value="UniProtKB-KW"/>
</dbReference>
<keyword evidence="14" id="KW-0325">Glycoprotein</keyword>
<feature type="transmembrane region" description="Helical" evidence="18">
    <location>
        <begin position="43"/>
        <end position="68"/>
    </location>
</feature>
<dbReference type="InterPro" id="IPR048024">
    <property type="entry name" value="Fxna-like_M28_dom"/>
</dbReference>
<dbReference type="InterPro" id="IPR053975">
    <property type="entry name" value="PFF1_C"/>
</dbReference>
<keyword evidence="11 18" id="KW-1133">Transmembrane helix</keyword>
<comment type="similarity">
    <text evidence="4 16">Belongs to the peptidase M28 family.</text>
</comment>
<dbReference type="GO" id="GO:0043386">
    <property type="term" value="P:mycotoxin biosynthetic process"/>
    <property type="evidence" value="ECO:0007669"/>
    <property type="project" value="InterPro"/>
</dbReference>
<gene>
    <name evidence="22" type="ORF">PCL_08127</name>
</gene>
<dbReference type="Pfam" id="PF22250">
    <property type="entry name" value="PFF1_C"/>
    <property type="match status" value="1"/>
</dbReference>
<evidence type="ECO:0000256" key="10">
    <source>
        <dbReference type="ARBA" id="ARBA00022833"/>
    </source>
</evidence>
<dbReference type="InterPro" id="IPR007484">
    <property type="entry name" value="Peptidase_M28"/>
</dbReference>
<evidence type="ECO:0000256" key="8">
    <source>
        <dbReference type="ARBA" id="ARBA00022723"/>
    </source>
</evidence>
<feature type="domain" description="Vacuolar membrane protease transmembrane" evidence="21">
    <location>
        <begin position="1002"/>
        <end position="1082"/>
    </location>
</feature>
<accession>A0A2U3EJZ2</accession>
<evidence type="ECO:0000256" key="3">
    <source>
        <dbReference type="ARBA" id="ARBA00004128"/>
    </source>
</evidence>
<feature type="transmembrane region" description="Helical" evidence="18">
    <location>
        <begin position="881"/>
        <end position="903"/>
    </location>
</feature>
<keyword evidence="6 16" id="KW-0645">Protease</keyword>
<name>A0A2U3EJZ2_PURLI</name>
<dbReference type="GO" id="GO:0008235">
    <property type="term" value="F:metalloexopeptidase activity"/>
    <property type="evidence" value="ECO:0007669"/>
    <property type="project" value="InterPro"/>
</dbReference>
<keyword evidence="13 18" id="KW-0472">Membrane</keyword>
<feature type="domain" description="Vacuolar membrane protease C-terminal" evidence="20">
    <location>
        <begin position="1110"/>
        <end position="1347"/>
    </location>
</feature>
<dbReference type="GO" id="GO:0006508">
    <property type="term" value="P:proteolysis"/>
    <property type="evidence" value="ECO:0007669"/>
    <property type="project" value="UniProtKB-KW"/>
</dbReference>
<dbReference type="InterPro" id="IPR053976">
    <property type="entry name" value="PFF1_TM"/>
</dbReference>
<keyword evidence="12" id="KW-0482">Metalloprotease</keyword>
<dbReference type="EMBL" id="LCWV01000003">
    <property type="protein sequence ID" value="PWI74813.1"/>
    <property type="molecule type" value="Genomic_DNA"/>
</dbReference>
<dbReference type="Pfam" id="PF11807">
    <property type="entry name" value="UstYa"/>
    <property type="match status" value="1"/>
</dbReference>
<dbReference type="Proteomes" id="UP000245956">
    <property type="component" value="Unassembled WGS sequence"/>
</dbReference>
<dbReference type="CDD" id="cd03875">
    <property type="entry name" value="M28_Fxna_like"/>
    <property type="match status" value="1"/>
</dbReference>
<evidence type="ECO:0000259" key="20">
    <source>
        <dbReference type="Pfam" id="PF22250"/>
    </source>
</evidence>
<comment type="caution">
    <text evidence="22">The sequence shown here is derived from an EMBL/GenBank/DDBJ whole genome shotgun (WGS) entry which is preliminary data.</text>
</comment>
<evidence type="ECO:0000256" key="18">
    <source>
        <dbReference type="SAM" id="Phobius"/>
    </source>
</evidence>
<dbReference type="Gene3D" id="3.40.630.10">
    <property type="entry name" value="Zn peptidases"/>
    <property type="match status" value="1"/>
</dbReference>
<comment type="subcellular location">
    <subcellularLocation>
        <location evidence="3">Vacuole membrane</location>
        <topology evidence="3">Multi-pass membrane protein</topology>
    </subcellularLocation>
</comment>
<keyword evidence="10 16" id="KW-0862">Zinc</keyword>
<dbReference type="SUPFAM" id="SSF53187">
    <property type="entry name" value="Zn-dependent exopeptidases"/>
    <property type="match status" value="1"/>
</dbReference>
<comment type="function">
    <text evidence="2">May be involved in vacuolar sorting and osmoregulation.</text>
</comment>
<comment type="similarity">
    <text evidence="15">Belongs to the ustYa family.</text>
</comment>
<comment type="cofactor">
    <cofactor evidence="1">
        <name>Zn(2+)</name>
        <dbReference type="ChEBI" id="CHEBI:29105"/>
    </cofactor>
</comment>
<reference evidence="22 23" key="1">
    <citation type="journal article" date="2016" name="Front. Microbiol.">
        <title>Genome and transcriptome sequences reveal the specific parasitism of the nematophagous Purpureocillium lilacinum 36-1.</title>
        <authorList>
            <person name="Xie J."/>
            <person name="Li S."/>
            <person name="Mo C."/>
            <person name="Xiao X."/>
            <person name="Peng D."/>
            <person name="Wang G."/>
            <person name="Xiao Y."/>
        </authorList>
    </citation>
    <scope>NUCLEOTIDE SEQUENCE [LARGE SCALE GENOMIC DNA]</scope>
    <source>
        <strain evidence="22 23">36-1</strain>
    </source>
</reference>
<dbReference type="InterPro" id="IPR045175">
    <property type="entry name" value="M28_fam"/>
</dbReference>
<feature type="compositionally biased region" description="Acidic residues" evidence="17">
    <location>
        <begin position="935"/>
        <end position="944"/>
    </location>
</feature>
<evidence type="ECO:0000256" key="5">
    <source>
        <dbReference type="ARBA" id="ARBA00022554"/>
    </source>
</evidence>
<evidence type="ECO:0000256" key="6">
    <source>
        <dbReference type="ARBA" id="ARBA00022670"/>
    </source>
</evidence>
<evidence type="ECO:0000259" key="21">
    <source>
        <dbReference type="Pfam" id="PF22251"/>
    </source>
</evidence>
<keyword evidence="9 16" id="KW-0378">Hydrolase</keyword>
<feature type="transmembrane region" description="Helical" evidence="18">
    <location>
        <begin position="756"/>
        <end position="779"/>
    </location>
</feature>
<feature type="transmembrane region" description="Helical" evidence="18">
    <location>
        <begin position="855"/>
        <end position="875"/>
    </location>
</feature>
<feature type="transmembrane region" description="Helical" evidence="18">
    <location>
        <begin position="1053"/>
        <end position="1072"/>
    </location>
</feature>
<evidence type="ECO:0000313" key="22">
    <source>
        <dbReference type="EMBL" id="PWI74813.1"/>
    </source>
</evidence>
<evidence type="ECO:0000256" key="9">
    <source>
        <dbReference type="ARBA" id="ARBA00022801"/>
    </source>
</evidence>
<organism evidence="22 23">
    <name type="scientific">Purpureocillium lilacinum</name>
    <name type="common">Paecilomyces lilacinus</name>
    <dbReference type="NCBI Taxonomy" id="33203"/>
    <lineage>
        <taxon>Eukaryota</taxon>
        <taxon>Fungi</taxon>
        <taxon>Dikarya</taxon>
        <taxon>Ascomycota</taxon>
        <taxon>Pezizomycotina</taxon>
        <taxon>Sordariomycetes</taxon>
        <taxon>Hypocreomycetidae</taxon>
        <taxon>Hypocreales</taxon>
        <taxon>Ophiocordycipitaceae</taxon>
        <taxon>Purpureocillium</taxon>
    </lineage>
</organism>
<keyword evidence="5" id="KW-0926">Vacuole</keyword>
<evidence type="ECO:0000256" key="2">
    <source>
        <dbReference type="ARBA" id="ARBA00003273"/>
    </source>
</evidence>
<evidence type="ECO:0000256" key="16">
    <source>
        <dbReference type="RuleBase" id="RU361240"/>
    </source>
</evidence>
<dbReference type="EC" id="3.4.-.-" evidence="16"/>
<dbReference type="GO" id="GO:0005774">
    <property type="term" value="C:vacuolar membrane"/>
    <property type="evidence" value="ECO:0007669"/>
    <property type="project" value="UniProtKB-SubCell"/>
</dbReference>
<dbReference type="PANTHER" id="PTHR12147:SF58">
    <property type="entry name" value="VACUOLAR MEMBRANE PROTEASE"/>
    <property type="match status" value="1"/>
</dbReference>
<dbReference type="Pfam" id="PF22251">
    <property type="entry name" value="PFF1_TM"/>
    <property type="match status" value="2"/>
</dbReference>